<name>A0ACC1NH16_9HYPO</name>
<evidence type="ECO:0000313" key="1">
    <source>
        <dbReference type="EMBL" id="KAJ2977886.1"/>
    </source>
</evidence>
<protein>
    <submittedName>
        <fullName evidence="1">Uncharacterized protein</fullName>
    </submittedName>
</protein>
<reference evidence="1" key="1">
    <citation type="submission" date="2022-08" db="EMBL/GenBank/DDBJ databases">
        <title>Genome Sequence of Lecanicillium fungicola.</title>
        <authorList>
            <person name="Buettner E."/>
        </authorList>
    </citation>
    <scope>NUCLEOTIDE SEQUENCE</scope>
    <source>
        <strain evidence="1">Babe33</strain>
    </source>
</reference>
<organism evidence="1 2">
    <name type="scientific">Zarea fungicola</name>
    <dbReference type="NCBI Taxonomy" id="93591"/>
    <lineage>
        <taxon>Eukaryota</taxon>
        <taxon>Fungi</taxon>
        <taxon>Dikarya</taxon>
        <taxon>Ascomycota</taxon>
        <taxon>Pezizomycotina</taxon>
        <taxon>Sordariomycetes</taxon>
        <taxon>Hypocreomycetidae</taxon>
        <taxon>Hypocreales</taxon>
        <taxon>Cordycipitaceae</taxon>
        <taxon>Zarea</taxon>
    </lineage>
</organism>
<dbReference type="EMBL" id="JANJQO010000429">
    <property type="protein sequence ID" value="KAJ2977886.1"/>
    <property type="molecule type" value="Genomic_DNA"/>
</dbReference>
<accession>A0ACC1NH16</accession>
<proteinExistence type="predicted"/>
<gene>
    <name evidence="1" type="ORF">NQ176_g4122</name>
</gene>
<dbReference type="Proteomes" id="UP001143910">
    <property type="component" value="Unassembled WGS sequence"/>
</dbReference>
<comment type="caution">
    <text evidence="1">The sequence shown here is derived from an EMBL/GenBank/DDBJ whole genome shotgun (WGS) entry which is preliminary data.</text>
</comment>
<keyword evidence="2" id="KW-1185">Reference proteome</keyword>
<sequence>MHDRLCTVSAISPGAFTYLLPSPCKQQTVRDFAEKFAHEIALSDVQLTFEDVYWRVFTALEQLVKEMETLPLVDGFEMLPDSDWEPYLDFAYALSCLDDGDHEGPCSGRCTGLKTVTNAGEHNDFWNIVADVKTGAMLDFPADCTGKKGLLFHGELFEIVNGYGIRLDATTGLLDCISYGGVEKTCSQETMWLQQDFSEALDARMIHTKRAIQKGVPVDALKRAIARDFNCWQTKRPDSWPTCDPTVILPFTEFPSEGVASTLFDRLPSELLIAIFRPLPLGALLSFSTWSKSTRAIFKRVANLIIASMYKLGGDLRWILPVTTIKNEPERAEIAYRTWLPEDQSLAGSALSAEGFPHFDFIRACYGEEEDSMRNRRRLWNISKQFQGLWYEYRLRCKQAAQL</sequence>
<evidence type="ECO:0000313" key="2">
    <source>
        <dbReference type="Proteomes" id="UP001143910"/>
    </source>
</evidence>